<evidence type="ECO:0000256" key="4">
    <source>
        <dbReference type="ARBA" id="ARBA00022670"/>
    </source>
</evidence>
<feature type="domain" description="Atrophied bacterial Ig" evidence="16">
    <location>
        <begin position="1705"/>
        <end position="1778"/>
    </location>
</feature>
<dbReference type="Pfam" id="PF06280">
    <property type="entry name" value="fn3_5"/>
    <property type="match status" value="1"/>
</dbReference>
<dbReference type="InterPro" id="IPR046450">
    <property type="entry name" value="PA_dom_sf"/>
</dbReference>
<dbReference type="InterPro" id="IPR023828">
    <property type="entry name" value="Peptidase_S8_Ser-AS"/>
</dbReference>
<dbReference type="Gene3D" id="3.50.30.30">
    <property type="match status" value="1"/>
</dbReference>
<evidence type="ECO:0000256" key="5">
    <source>
        <dbReference type="ARBA" id="ARBA00022729"/>
    </source>
</evidence>
<feature type="domain" description="Bacterial Ig" evidence="15">
    <location>
        <begin position="2320"/>
        <end position="2401"/>
    </location>
</feature>
<feature type="active site" description="Charge relay system" evidence="8">
    <location>
        <position position="682"/>
    </location>
</feature>
<dbReference type="InterPro" id="IPR050131">
    <property type="entry name" value="Peptidase_S8_subtilisin-like"/>
</dbReference>
<feature type="active site" description="Charge relay system" evidence="8">
    <location>
        <position position="249"/>
    </location>
</feature>
<dbReference type="SUPFAM" id="SSF52025">
    <property type="entry name" value="PA domain"/>
    <property type="match status" value="1"/>
</dbReference>
<feature type="domain" description="Bacterial Ig" evidence="15">
    <location>
        <begin position="2154"/>
        <end position="2234"/>
    </location>
</feature>
<feature type="domain" description="Bacterial Ig" evidence="15">
    <location>
        <begin position="2237"/>
        <end position="2317"/>
    </location>
</feature>
<dbReference type="EMBL" id="CP096034">
    <property type="protein sequence ID" value="UPM53408.1"/>
    <property type="molecule type" value="Genomic_DNA"/>
</dbReference>
<sequence length="2405" mass="261043">MKYRKRVLKKMSYMAVFGLVMSNMNFVFAEENSGKNPFLAKESEPKSGIFVTNGKGSLNTANLSQKDLDALNEKGKKSIEAAIKRDQKKKLADMAKLSNMEAHKPEEKVSVIVQLKGQTVSELTSANHVGVNKMSLSNAAISVQEDIKTTKNKIISELSNSKTKSSNKLEFKHEFKNIFKGFSIDNIKFEDLDYIRSLPDVQAVTLQQTFTPAVNQQHDLTGIKNLWNGSSLGKPIGYKGEGMVIAVVDTGVDYTHEAFPDPKDMSKARIKKGKFKRLDGTTSLKVIDGYNWADQNDDTIPRVEDPNNATSSHGVHVAGIAAGSGPVIQGVAPEAQIIAEKVFSDYQAGALTEDIIKGIDHASALGADVINMSLGSSSSFDTRDPNDPLGIAIRNATDEGHVVVVAAGNASNAYSDRSGGLGETIKIGQTPDLNKIGNPGVYPDSFTVAAANNIVSKHTYIFHTDEVDNDISGEGLDDWNWPADKNKEYSLVSIGKDSSGKERIGVPSDYDGLDVTGKIVLIKRGTISFAEKVANAKQKGAAGVIVYNGSSSQPVPEPQGFGSIPFSLISYDDGKALDDILSCGGGDGPVIGPLSTCGGGPVIGPLDATTQKSIKFKITDEKVSSAFAESNPGQPTDFTSWGTTSDLLLKPEVMAPGHAIVSSVRTADTNKHNAYESEDGTSMAAPYVAGAVADVMQALIDKGFKPGTRAFAGLSKNLIMNTSIPAKRDYVNSNNSIDRSDYMTEYQPRRQGAGMIRPDLAVKTPVVVTSSTGTGSISLKEIGKDTTFTLTASNLSDKAVTYKLNGNVMTDVLKDELKTNSDNIRSRYLDDAKLLFDLKEITIPANSTKRVTVTLSLTDATVKNTFVEGYIYLTPTDSNNPTLNVPYNGFYGKWDEPKIIDTPDTTDVWTQSGFGTQLAIQTGPFYFGYEEVFGKPHTPAQIALGDKYYAFGPQFSPVPALALLRSARNIKIDVVDKEHNLVTHLADEEWNVKNDPYSGGLPSQVSENWVWYAYNQGLPVPDGQYYFAVTATADAPNAKPQPTVYIPMYKDATAPKLNLLRSADYDEKTHPEVTNKDSYTVRWTMDDGDAGDVDGSVYLAVNGSEPFTTYKSDVKHNADGTYELKVPGLNEGRNIITIAPIDKVGNFGEYHTVIVNKTSNHVWIDMYSATLGDNIPSMYWTANVKPGDNFSLNFNAVGRTGAVKKIQAVLLKDYYENNTIVGDPIDLDLNQVMTEKPAYGDYSEYSIKGQYTVPNDLPAGEYVVKYVCLADGEHWNDAEIPAIGIETFVDTVAPTISVNANKMKAFVEKSGDPVSLMLNTTVKDEIANSRGYKVEVAVDGGTKKSMGSITTLDRSEQTFRYPVVLANGDHSIELTTTDYMGNANTITFDVSVAADKVIVKNSETDTELPIEVVPYKDASRNSEIKLQYNKTYHVESFDPWVGGYLVTPYGNNKTWSANPDLAPILLVGNQQRKAATSYYPNAIPEWDLPLGDVYAFNGPVGYNDPGSIPEGESTFPVTMIDYLGHETTIQVPVIKNPYIPKVKFDNAIIDSTGTATFFTYDSTYEVKGSITAVGMNFYAEWVDWNRRVAGEDNFYKNLFDPTSEWRSGPYDDGLNEETGGNIPKEYNNEPGVKSFSMPTGELKPGANFFEIDGGSTIGVNPSHPFAGNHPLVFNVVVYRLGAAEAADQLQATKAAEQLNWDKIKGGNTEQTNVMTNLVLASYDKNNQAEISWESSDPNIITNDGKVYRVDKDTNITLTATVTVGAATAVKTFNLKVNAKTQNDSQAVAEDSSSITWDVIRAGNTEQGDVSQSLSLPTRGSNGSVITWTSDDQKHITNQGRVYLPLFDENDAHVELVAKFTRNSSTFYKTFHLTVLRDTQHADRTKVLRVYQGLTTDKLLGENTSDLDVTKDLTFPTTFGKDGVEIRWESDMPDVIANDGKVTRSAQNQYIAVFAYIKLGDARLGKTFYFFVRSQDNNDEPAVLAAKSSVVWNLIKNDNTDQNSVTSNLNLLTKGTNGTTISWSSSNPSFIKNDGTVTRPKFELGNRPVTLTATIKKGNASTTREFYLTILRQNYEEPPVSTINTIDDNDTSISGTTLANANIIVKNKELVVGTGKTNADGKFVIKISPQKAGTVLTVYVQGLQSKSVIVLDRTAPNAPRIYPVDDNDTSISGSTEANASITISVQNKVLATGKADSKGVYRIKISKQKAGTALIAYANDQAGNTSAASIVTVLDRTAPNAPRINQIDNNDTSISGTSEANVSIIVKNQNKIIATGKADTKGVYRLKVSKQKAGTILTVYAKDSAGNQSAASKTKVLDRTAPNTPVISSLSVSSKYGVEIKGKAEAYSTIVVTIGNKAVAKAKVSSKGTFYVKLPKQSKGTKTITLYAIDQAGNKSHSIKRTIKFK</sequence>
<keyword evidence="7 8" id="KW-0720">Serine protease</keyword>
<dbReference type="Pfam" id="PF00082">
    <property type="entry name" value="Peptidase_S8"/>
    <property type="match status" value="1"/>
</dbReference>
<dbReference type="InterPro" id="IPR015500">
    <property type="entry name" value="Peptidase_S8_subtilisin-rel"/>
</dbReference>
<dbReference type="InterPro" id="IPR036852">
    <property type="entry name" value="Peptidase_S8/S53_dom_sf"/>
</dbReference>
<feature type="domain" description="Atrophied bacterial Ig" evidence="16">
    <location>
        <begin position="1902"/>
        <end position="1973"/>
    </location>
</feature>
<dbReference type="Gene3D" id="2.60.40.10">
    <property type="entry name" value="Immunoglobulins"/>
    <property type="match status" value="4"/>
</dbReference>
<evidence type="ECO:0000256" key="6">
    <source>
        <dbReference type="ARBA" id="ARBA00022801"/>
    </source>
</evidence>
<dbReference type="PROSITE" id="PS51892">
    <property type="entry name" value="SUBTILASE"/>
    <property type="match status" value="1"/>
</dbReference>
<feature type="active site" description="Charge relay system" evidence="8">
    <location>
        <position position="313"/>
    </location>
</feature>
<dbReference type="PANTHER" id="PTHR43806:SF11">
    <property type="entry name" value="CEREVISIN-RELATED"/>
    <property type="match status" value="1"/>
</dbReference>
<evidence type="ECO:0000313" key="18">
    <source>
        <dbReference type="Proteomes" id="UP000830639"/>
    </source>
</evidence>
<feature type="domain" description="Atrophied bacterial Ig" evidence="16">
    <location>
        <begin position="1801"/>
        <end position="1876"/>
    </location>
</feature>
<dbReference type="PROSITE" id="PS00138">
    <property type="entry name" value="SUBTILASE_SER"/>
    <property type="match status" value="1"/>
</dbReference>
<dbReference type="InterPro" id="IPR046780">
    <property type="entry name" value="aBig_2"/>
</dbReference>
<evidence type="ECO:0000256" key="7">
    <source>
        <dbReference type="ARBA" id="ARBA00022825"/>
    </source>
</evidence>
<evidence type="ECO:0000259" key="13">
    <source>
        <dbReference type="Pfam" id="PF02225"/>
    </source>
</evidence>
<dbReference type="InterPro" id="IPR003137">
    <property type="entry name" value="PA_domain"/>
</dbReference>
<feature type="chain" id="PRO_5045582579" evidence="11">
    <location>
        <begin position="30"/>
        <end position="2405"/>
    </location>
</feature>
<evidence type="ECO:0000259" key="14">
    <source>
        <dbReference type="Pfam" id="PF06280"/>
    </source>
</evidence>
<evidence type="ECO:0000256" key="8">
    <source>
        <dbReference type="PROSITE-ProRule" id="PRU01240"/>
    </source>
</evidence>
<dbReference type="PROSITE" id="PS00136">
    <property type="entry name" value="SUBTILASE_ASP"/>
    <property type="match status" value="1"/>
</dbReference>
<keyword evidence="3" id="KW-0964">Secreted</keyword>
<evidence type="ECO:0000313" key="17">
    <source>
        <dbReference type="EMBL" id="UPM53408.1"/>
    </source>
</evidence>
<feature type="region of interest" description="Disordered" evidence="10">
    <location>
        <begin position="1607"/>
        <end position="1628"/>
    </location>
</feature>
<evidence type="ECO:0000259" key="12">
    <source>
        <dbReference type="Pfam" id="PF00082"/>
    </source>
</evidence>
<comment type="similarity">
    <text evidence="1 8 9">Belongs to the peptidase S8 family.</text>
</comment>
<feature type="domain" description="Bacterial Ig" evidence="15">
    <location>
        <begin position="2078"/>
        <end position="2139"/>
    </location>
</feature>
<feature type="domain" description="PA" evidence="13">
    <location>
        <begin position="507"/>
        <end position="577"/>
    </location>
</feature>
<evidence type="ECO:0000259" key="15">
    <source>
        <dbReference type="Pfam" id="PF17936"/>
    </source>
</evidence>
<dbReference type="Pfam" id="PF17936">
    <property type="entry name" value="Big_6"/>
    <property type="match status" value="4"/>
</dbReference>
<dbReference type="Pfam" id="PF02225">
    <property type="entry name" value="PA"/>
    <property type="match status" value="1"/>
</dbReference>
<dbReference type="NCBIfam" id="NF033510">
    <property type="entry name" value="Ca_tandemer"/>
    <property type="match status" value="1"/>
</dbReference>
<feature type="domain" description="Peptidase S8/S53" evidence="12">
    <location>
        <begin position="240"/>
        <end position="740"/>
    </location>
</feature>
<evidence type="ECO:0000256" key="3">
    <source>
        <dbReference type="ARBA" id="ARBA00022525"/>
    </source>
</evidence>
<evidence type="ECO:0000256" key="1">
    <source>
        <dbReference type="ARBA" id="ARBA00011073"/>
    </source>
</evidence>
<accession>A0ABY4JKP0</accession>
<dbReference type="Pfam" id="PF20578">
    <property type="entry name" value="aBig_2"/>
    <property type="match status" value="4"/>
</dbReference>
<dbReference type="Proteomes" id="UP000830639">
    <property type="component" value="Chromosome"/>
</dbReference>
<name>A0ABY4JKP0_9BACI</name>
<dbReference type="InterPro" id="IPR041498">
    <property type="entry name" value="Big_6"/>
</dbReference>
<dbReference type="InterPro" id="IPR010435">
    <property type="entry name" value="C5a/SBT2-like_Fn3"/>
</dbReference>
<dbReference type="InterPro" id="IPR013783">
    <property type="entry name" value="Ig-like_fold"/>
</dbReference>
<feature type="domain" description="C5a peptidase/Subtilisin-like protease SBT2-like Fn3-like" evidence="14">
    <location>
        <begin position="777"/>
        <end position="887"/>
    </location>
</feature>
<dbReference type="SUPFAM" id="SSF52743">
    <property type="entry name" value="Subtilisin-like"/>
    <property type="match status" value="1"/>
</dbReference>
<keyword evidence="5 11" id="KW-0732">Signal</keyword>
<keyword evidence="6 8" id="KW-0378">Hydrolase</keyword>
<gene>
    <name evidence="17" type="ORF">MY490_16635</name>
</gene>
<protein>
    <submittedName>
        <fullName evidence="17">Ig-like domain-containing protein</fullName>
    </submittedName>
</protein>
<evidence type="ECO:0000259" key="16">
    <source>
        <dbReference type="Pfam" id="PF20578"/>
    </source>
</evidence>
<evidence type="ECO:0000256" key="11">
    <source>
        <dbReference type="SAM" id="SignalP"/>
    </source>
</evidence>
<evidence type="ECO:0000256" key="9">
    <source>
        <dbReference type="RuleBase" id="RU003355"/>
    </source>
</evidence>
<evidence type="ECO:0000256" key="10">
    <source>
        <dbReference type="SAM" id="MobiDB-lite"/>
    </source>
</evidence>
<dbReference type="InterPro" id="IPR000209">
    <property type="entry name" value="Peptidase_S8/S53_dom"/>
</dbReference>
<reference evidence="17 18" key="1">
    <citation type="submission" date="2022-04" db="EMBL/GenBank/DDBJ databases">
        <title>Mechanism of arsenic methylation and mitigation arsenic toxicity by Bacillus sp. LH14 from an Arsenic-Contaminated Paddy Soil.</title>
        <authorList>
            <person name="Wang D."/>
        </authorList>
    </citation>
    <scope>NUCLEOTIDE SEQUENCE [LARGE SCALE GENOMIC DNA]</scope>
    <source>
        <strain evidence="17 18">LH14</strain>
    </source>
</reference>
<feature type="signal peptide" evidence="11">
    <location>
        <begin position="1"/>
        <end position="29"/>
    </location>
</feature>
<feature type="domain" description="Atrophied bacterial Ig" evidence="16">
    <location>
        <begin position="1996"/>
        <end position="2071"/>
    </location>
</feature>
<keyword evidence="18" id="KW-1185">Reference proteome</keyword>
<evidence type="ECO:0000256" key="2">
    <source>
        <dbReference type="ARBA" id="ARBA00022512"/>
    </source>
</evidence>
<dbReference type="PANTHER" id="PTHR43806">
    <property type="entry name" value="PEPTIDASE S8"/>
    <property type="match status" value="1"/>
</dbReference>
<keyword evidence="4 8" id="KW-0645">Protease</keyword>
<dbReference type="Gene3D" id="3.40.50.200">
    <property type="entry name" value="Peptidase S8/S53 domain"/>
    <property type="match status" value="1"/>
</dbReference>
<dbReference type="InterPro" id="IPR023827">
    <property type="entry name" value="Peptidase_S8_Asp-AS"/>
</dbReference>
<keyword evidence="2" id="KW-0134">Cell wall</keyword>
<dbReference type="PRINTS" id="PR00723">
    <property type="entry name" value="SUBTILISIN"/>
</dbReference>
<dbReference type="RefSeq" id="WP_248266677.1">
    <property type="nucleotide sequence ID" value="NZ_CP096034.1"/>
</dbReference>
<organism evidence="17 18">
    <name type="scientific">Gottfriedia acidiceleris</name>
    <dbReference type="NCBI Taxonomy" id="371036"/>
    <lineage>
        <taxon>Bacteria</taxon>
        <taxon>Bacillati</taxon>
        <taxon>Bacillota</taxon>
        <taxon>Bacilli</taxon>
        <taxon>Bacillales</taxon>
        <taxon>Bacillaceae</taxon>
        <taxon>Gottfriedia</taxon>
    </lineage>
</organism>
<dbReference type="Gene3D" id="2.60.40.1710">
    <property type="entry name" value="Subtilisin-like superfamily"/>
    <property type="match status" value="1"/>
</dbReference>
<proteinExistence type="inferred from homology"/>